<dbReference type="InterPro" id="IPR054189">
    <property type="entry name" value="DUF6894"/>
</dbReference>
<dbReference type="AlphaFoldDB" id="A0A068T0F5"/>
<evidence type="ECO:0000313" key="2">
    <source>
        <dbReference type="EMBL" id="CDN51594.1"/>
    </source>
</evidence>
<dbReference type="KEGG" id="ngg:RG540_PA09180"/>
<dbReference type="PATRIC" id="fig|1028800.3.peg.5548"/>
<dbReference type="EMBL" id="HG938354">
    <property type="protein sequence ID" value="CDN51594.1"/>
    <property type="molecule type" value="Genomic_DNA"/>
</dbReference>
<evidence type="ECO:0000313" key="3">
    <source>
        <dbReference type="Proteomes" id="UP000028181"/>
    </source>
</evidence>
<keyword evidence="3" id="KW-1185">Reference proteome</keyword>
<sequence length="81" mass="9194">MTRYFFHISQSGQTVLDHEGDEFASLDDARTNAVKAVRELVAAKIKSGLIILNEHMEVRDEADALRLIISFHEVIEGQLKR</sequence>
<protein>
    <recommendedName>
        <fullName evidence="1">DUF6894 domain-containing protein</fullName>
    </recommendedName>
</protein>
<dbReference type="HOGENOM" id="CLU_163135_2_0_5"/>
<dbReference type="OrthoDB" id="8021130at2"/>
<dbReference type="Pfam" id="PF21834">
    <property type="entry name" value="DUF6894"/>
    <property type="match status" value="1"/>
</dbReference>
<name>A0A068T0F5_NEOGA</name>
<dbReference type="GeneID" id="24260078"/>
<feature type="domain" description="DUF6894" evidence="1">
    <location>
        <begin position="3"/>
        <end position="71"/>
    </location>
</feature>
<reference evidence="3" key="1">
    <citation type="journal article" date="2014" name="BMC Genomics">
        <title>Genome sequencing of two Neorhizobium galegae strains reveals a noeT gene responsible for the unusual acetylation of the nodulation factors.</title>
        <authorList>
            <person name="Osterman J."/>
            <person name="Marsh J."/>
            <person name="Laine P.K."/>
            <person name="Zeng Z."/>
            <person name="Alatalo E."/>
            <person name="Sullivan J.T."/>
            <person name="Young J.P."/>
            <person name="Thomas-Oates J."/>
            <person name="Paulin L."/>
            <person name="Lindstrom K."/>
        </authorList>
    </citation>
    <scope>NUCLEOTIDE SEQUENCE [LARGE SCALE GENOMIC DNA]</scope>
    <source>
        <strain evidence="3">HAMBI 540</strain>
    </source>
</reference>
<keyword evidence="2" id="KW-0614">Plasmid</keyword>
<dbReference type="Proteomes" id="UP000028181">
    <property type="component" value="Plasmid pHAMBI540a"/>
</dbReference>
<geneLocation type="plasmid" evidence="3">
    <name>II</name>
</geneLocation>
<organism evidence="2 3">
    <name type="scientific">Neorhizobium galegae bv. orientalis str. HAMBI 540</name>
    <dbReference type="NCBI Taxonomy" id="1028800"/>
    <lineage>
        <taxon>Bacteria</taxon>
        <taxon>Pseudomonadati</taxon>
        <taxon>Pseudomonadota</taxon>
        <taxon>Alphaproteobacteria</taxon>
        <taxon>Hyphomicrobiales</taxon>
        <taxon>Rhizobiaceae</taxon>
        <taxon>Rhizobium/Agrobacterium group</taxon>
        <taxon>Neorhizobium</taxon>
    </lineage>
</organism>
<gene>
    <name evidence="2" type="ORF">RG540_PA09180</name>
</gene>
<proteinExistence type="predicted"/>
<accession>A0A068T0F5</accession>
<dbReference type="RefSeq" id="WP_051909834.1">
    <property type="nucleotide sequence ID" value="NZ_HG938354.1"/>
</dbReference>
<evidence type="ECO:0000259" key="1">
    <source>
        <dbReference type="Pfam" id="PF21834"/>
    </source>
</evidence>